<organism evidence="1 2">
    <name type="scientific">Snodgrassella alvi</name>
    <dbReference type="NCBI Taxonomy" id="1196083"/>
    <lineage>
        <taxon>Bacteria</taxon>
        <taxon>Pseudomonadati</taxon>
        <taxon>Pseudomonadota</taxon>
        <taxon>Betaproteobacteria</taxon>
        <taxon>Neisseriales</taxon>
        <taxon>Neisseriaceae</taxon>
        <taxon>Snodgrassella</taxon>
    </lineage>
</organism>
<evidence type="ECO:0000313" key="2">
    <source>
        <dbReference type="Proteomes" id="UP000229434"/>
    </source>
</evidence>
<accession>A0A2N9Y0R3</accession>
<dbReference type="Proteomes" id="UP000229434">
    <property type="component" value="Unassembled WGS sequence"/>
</dbReference>
<reference evidence="1 2" key="1">
    <citation type="journal article" date="2017" name="MBio">
        <title>Type VI secretion-mediated competition in the bee gut microbiome.</title>
        <authorList>
            <person name="Steele M.I."/>
            <person name="Kwong W.K."/>
            <person name="Powell J.E."/>
            <person name="Whiteley M."/>
            <person name="Moran N.A."/>
        </authorList>
    </citation>
    <scope>NUCLEOTIDE SEQUENCE [LARGE SCALE GENOMIC DNA]</scope>
    <source>
        <strain evidence="1 2">Nev3CBA3</strain>
    </source>
</reference>
<dbReference type="EMBL" id="MEIS01000055">
    <property type="protein sequence ID" value="PIT58360.1"/>
    <property type="molecule type" value="Genomic_DNA"/>
</dbReference>
<gene>
    <name evidence="1" type="ORF">BHC49_01775</name>
</gene>
<sequence>MSYKIGSNKYLNLGLDICAFLAQGSNSKYEVDGFISYQIKPNDLRSICCLDEICYSIQISADCANEVVIEQVEKRLNEFPHPCPDSKLLLTAALRQPWDYRAMKLEIKTKY</sequence>
<evidence type="ECO:0000313" key="1">
    <source>
        <dbReference type="EMBL" id="PIT58360.1"/>
    </source>
</evidence>
<protein>
    <submittedName>
        <fullName evidence="1">Uncharacterized protein</fullName>
    </submittedName>
</protein>
<dbReference type="RefSeq" id="WP_143558221.1">
    <property type="nucleotide sequence ID" value="NZ_MEIS01000055.1"/>
</dbReference>
<proteinExistence type="predicted"/>
<comment type="caution">
    <text evidence="1">The sequence shown here is derived from an EMBL/GenBank/DDBJ whole genome shotgun (WGS) entry which is preliminary data.</text>
</comment>
<dbReference type="AlphaFoldDB" id="A0A2N9Y0R3"/>
<name>A0A2N9Y0R3_9NEIS</name>